<protein>
    <submittedName>
        <fullName evidence="15">Transient receptor potential cation channel subfamily A member 1</fullName>
    </submittedName>
</protein>
<feature type="repeat" description="ANK" evidence="12">
    <location>
        <begin position="89"/>
        <end position="121"/>
    </location>
</feature>
<evidence type="ECO:0000313" key="16">
    <source>
        <dbReference type="Proteomes" id="UP001152320"/>
    </source>
</evidence>
<proteinExistence type="predicted"/>
<feature type="repeat" description="ANK" evidence="12">
    <location>
        <begin position="334"/>
        <end position="366"/>
    </location>
</feature>
<feature type="transmembrane region" description="Helical" evidence="13">
    <location>
        <begin position="897"/>
        <end position="919"/>
    </location>
</feature>
<evidence type="ECO:0000256" key="1">
    <source>
        <dbReference type="ARBA" id="ARBA00004141"/>
    </source>
</evidence>
<organism evidence="15 16">
    <name type="scientific">Holothuria leucospilota</name>
    <name type="common">Black long sea cucumber</name>
    <name type="synonym">Mertensiothuria leucospilota</name>
    <dbReference type="NCBI Taxonomy" id="206669"/>
    <lineage>
        <taxon>Eukaryota</taxon>
        <taxon>Metazoa</taxon>
        <taxon>Echinodermata</taxon>
        <taxon>Eleutherozoa</taxon>
        <taxon>Echinozoa</taxon>
        <taxon>Holothuroidea</taxon>
        <taxon>Aspidochirotacea</taxon>
        <taxon>Aspidochirotida</taxon>
        <taxon>Holothuriidae</taxon>
        <taxon>Holothuria</taxon>
    </lineage>
</organism>
<dbReference type="Pfam" id="PF00023">
    <property type="entry name" value="Ank"/>
    <property type="match status" value="1"/>
</dbReference>
<keyword evidence="11" id="KW-0407">Ion channel</keyword>
<keyword evidence="16" id="KW-1185">Reference proteome</keyword>
<dbReference type="Proteomes" id="UP001152320">
    <property type="component" value="Chromosome 11"/>
</dbReference>
<keyword evidence="10" id="KW-0325">Glycoprotein</keyword>
<dbReference type="InterPro" id="IPR052076">
    <property type="entry name" value="TRP_cation_channel"/>
</dbReference>
<evidence type="ECO:0000256" key="13">
    <source>
        <dbReference type="SAM" id="Phobius"/>
    </source>
</evidence>
<feature type="transmembrane region" description="Helical" evidence="13">
    <location>
        <begin position="796"/>
        <end position="813"/>
    </location>
</feature>
<dbReference type="Pfam" id="PF00520">
    <property type="entry name" value="Ion_trans"/>
    <property type="match status" value="1"/>
</dbReference>
<dbReference type="InterPro" id="IPR002110">
    <property type="entry name" value="Ankyrin_rpt"/>
</dbReference>
<keyword evidence="9 13" id="KW-0472">Membrane</keyword>
<comment type="caution">
    <text evidence="15">The sequence shown here is derived from an EMBL/GenBank/DDBJ whole genome shotgun (WGS) entry which is preliminary data.</text>
</comment>
<accession>A0A9Q1H5D0</accession>
<dbReference type="OrthoDB" id="1661883at2759"/>
<evidence type="ECO:0000256" key="10">
    <source>
        <dbReference type="ARBA" id="ARBA00023180"/>
    </source>
</evidence>
<evidence type="ECO:0000256" key="4">
    <source>
        <dbReference type="ARBA" id="ARBA00022692"/>
    </source>
</evidence>
<feature type="repeat" description="ANK" evidence="12">
    <location>
        <begin position="539"/>
        <end position="560"/>
    </location>
</feature>
<dbReference type="PROSITE" id="PS50088">
    <property type="entry name" value="ANK_REPEAT"/>
    <property type="match status" value="9"/>
</dbReference>
<dbReference type="SMART" id="SM00248">
    <property type="entry name" value="ANK"/>
    <property type="match status" value="15"/>
</dbReference>
<dbReference type="PROSITE" id="PS50297">
    <property type="entry name" value="ANK_REP_REGION"/>
    <property type="match status" value="8"/>
</dbReference>
<dbReference type="EMBL" id="JAIZAY010000011">
    <property type="protein sequence ID" value="KAJ8032971.1"/>
    <property type="molecule type" value="Genomic_DNA"/>
</dbReference>
<feature type="transmembrane region" description="Helical" evidence="13">
    <location>
        <begin position="738"/>
        <end position="760"/>
    </location>
</feature>
<dbReference type="SUPFAM" id="SSF48403">
    <property type="entry name" value="Ankyrin repeat"/>
    <property type="match status" value="2"/>
</dbReference>
<dbReference type="GO" id="GO:0005216">
    <property type="term" value="F:monoatomic ion channel activity"/>
    <property type="evidence" value="ECO:0007669"/>
    <property type="project" value="InterPro"/>
</dbReference>
<keyword evidence="2" id="KW-0813">Transport</keyword>
<dbReference type="InterPro" id="IPR005821">
    <property type="entry name" value="Ion_trans_dom"/>
</dbReference>
<dbReference type="Gene3D" id="1.25.40.20">
    <property type="entry name" value="Ankyrin repeat-containing domain"/>
    <property type="match status" value="3"/>
</dbReference>
<keyword evidence="8" id="KW-0406">Ion transport</keyword>
<evidence type="ECO:0000256" key="6">
    <source>
        <dbReference type="ARBA" id="ARBA00022989"/>
    </source>
</evidence>
<keyword evidence="7 12" id="KW-0040">ANK repeat</keyword>
<evidence type="ECO:0000256" key="7">
    <source>
        <dbReference type="ARBA" id="ARBA00023043"/>
    </source>
</evidence>
<feature type="repeat" description="ANK" evidence="12">
    <location>
        <begin position="264"/>
        <end position="296"/>
    </location>
</feature>
<reference evidence="15" key="1">
    <citation type="submission" date="2021-10" db="EMBL/GenBank/DDBJ databases">
        <title>Tropical sea cucumber genome reveals ecological adaptation and Cuvierian tubules defense mechanism.</title>
        <authorList>
            <person name="Chen T."/>
        </authorList>
    </citation>
    <scope>NUCLEOTIDE SEQUENCE</scope>
    <source>
        <strain evidence="15">Nanhai2018</strain>
        <tissue evidence="15">Muscle</tissue>
    </source>
</reference>
<evidence type="ECO:0000259" key="14">
    <source>
        <dbReference type="Pfam" id="PF00520"/>
    </source>
</evidence>
<feature type="transmembrane region" description="Helical" evidence="13">
    <location>
        <begin position="857"/>
        <end position="877"/>
    </location>
</feature>
<keyword evidence="6 13" id="KW-1133">Transmembrane helix</keyword>
<feature type="repeat" description="ANK" evidence="12">
    <location>
        <begin position="573"/>
        <end position="605"/>
    </location>
</feature>
<dbReference type="AlphaFoldDB" id="A0A9Q1H5D0"/>
<gene>
    <name evidence="15" type="ORF">HOLleu_23071</name>
</gene>
<feature type="repeat" description="ANK" evidence="12">
    <location>
        <begin position="438"/>
        <end position="470"/>
    </location>
</feature>
<dbReference type="PANTHER" id="PTHR47143">
    <property type="entry name" value="TRANSIENT RECEPTOR POTENTIAL CATION CHANNEL PROTEIN PAINLESS"/>
    <property type="match status" value="1"/>
</dbReference>
<keyword evidence="5" id="KW-0677">Repeat</keyword>
<keyword evidence="4 13" id="KW-0812">Transmembrane</keyword>
<name>A0A9Q1H5D0_HOLLE</name>
<feature type="repeat" description="ANK" evidence="12">
    <location>
        <begin position="297"/>
        <end position="323"/>
    </location>
</feature>
<keyword evidence="15" id="KW-0675">Receptor</keyword>
<feature type="transmembrane region" description="Helical" evidence="13">
    <location>
        <begin position="971"/>
        <end position="998"/>
    </location>
</feature>
<evidence type="ECO:0000256" key="9">
    <source>
        <dbReference type="ARBA" id="ARBA00023136"/>
    </source>
</evidence>
<evidence type="ECO:0000256" key="11">
    <source>
        <dbReference type="ARBA" id="ARBA00023303"/>
    </source>
</evidence>
<sequence>MPAQWFTKFYDRFYRGREIPTEPDDGDFFNFSKNGKNSYENNDNLHMGEVCSIFDSPYRILRVAANGSFQEFKRLYEKDNKRLCFRDVNGALAIHHAAGGGNVEILRFILEKGTDVEETDKNGNTALHWAAEKNRSESIEVLLQHRAKANRCNVQDMSPLHMACEMDMADAVRALCGHQPMVDINYTGDLGQTALHFCVIKNSHTSLSVLLDYKPLLFVADRNGAYAVHAAATHASSASLEVLLNHNFVSAIDREKLLTLVDKEGNTALHAAVNSGDLKTVEVCLDYGSQIDIQQCDMLTPLHLACAQGALEMVRAMLSKSDDPYSALGIRDIQKQTPLHKAAMFDHHEVVSYILNEGCDIDAVDKQRCSPLLLATTRGAWRSVQLLIENSCDLTCSDSDNRNVLHLSVLNGGNLEFFGAEFFKRADALELMNQADCTGCTPMHYATQQGNLKSVQGLIDLGARVNLKNKQKQSPLHFAARYGRLNSCKRLLDSPIGPHILNESDGEGRTALHIAAANGHTKFAQLLLRRGSLLHKDHTGRTPLHLSAIEGFVSTLEALLATHPHLLNQTDDAGNTALQVAACAGRANVVTFLLDRKAAITRNNLGISVLRMAIECRHRDVAMSIITNNRWKEAMDDCPANQEPYMLGLIKYLPDVALAVLNRCHKKNTTHIGSQKKEFDFRYLICTKEDQVKFRAPGDNIGPLIVLNTMVKHNRIDLLSHPVCVNYLHMKWHSYGRLVHVTTMGVYLLFVASLTLFTFLTDASPDNETIGQNQVNSSTVSNEPVIILKVSKFTKFHFFIVWFITIFSIFNILKEVGQFLHQRQKYLTEITNIFEWVLYITSILFVGPCLLHQEYSFQWPCGAIAVFLAWFNFLLYLQRFDIFGIYVVMFLEILRTLCQVLMVFSILIIAFALTFHILLPLEENKAHNTPAASLLRVALPFLLGELDFVGSFVEPSTDESSLTLPYPVLTFIFLSGLVLLLPILLINLLIGLAVGDIASMQRNAQLKRLAMQVELHTDLEQKLPNSILKAGDKEHYTVQSNCAKFYLVQLWEKLRATKSGLESFYGHTSEMDNEEAQNDPQLAALKVELNDQKRRWTEVKTQLDRQHDMLKLILQKMEIQSEAEERDEGVGPGYGVGERMRPGSNTVWSFQDIVCRREPKSQKNYPKILEL</sequence>
<evidence type="ECO:0000256" key="5">
    <source>
        <dbReference type="ARBA" id="ARBA00022737"/>
    </source>
</evidence>
<feature type="repeat" description="ANK" evidence="12">
    <location>
        <begin position="507"/>
        <end position="539"/>
    </location>
</feature>
<dbReference type="PANTHER" id="PTHR47143:SF1">
    <property type="entry name" value="ION_TRANS DOMAIN-CONTAINING PROTEIN"/>
    <property type="match status" value="1"/>
</dbReference>
<evidence type="ECO:0000256" key="12">
    <source>
        <dbReference type="PROSITE-ProRule" id="PRU00023"/>
    </source>
</evidence>
<comment type="subcellular location">
    <subcellularLocation>
        <location evidence="1">Membrane</location>
        <topology evidence="1">Multi-pass membrane protein</topology>
    </subcellularLocation>
</comment>
<dbReference type="InterPro" id="IPR036770">
    <property type="entry name" value="Ankyrin_rpt-contain_sf"/>
</dbReference>
<evidence type="ECO:0000256" key="3">
    <source>
        <dbReference type="ARBA" id="ARBA00022606"/>
    </source>
</evidence>
<evidence type="ECO:0000256" key="2">
    <source>
        <dbReference type="ARBA" id="ARBA00022448"/>
    </source>
</evidence>
<evidence type="ECO:0000256" key="8">
    <source>
        <dbReference type="ARBA" id="ARBA00023065"/>
    </source>
</evidence>
<dbReference type="GO" id="GO:1902495">
    <property type="term" value="C:transmembrane transporter complex"/>
    <property type="evidence" value="ECO:0007669"/>
    <property type="project" value="TreeGrafter"/>
</dbReference>
<dbReference type="Pfam" id="PF12796">
    <property type="entry name" value="Ank_2"/>
    <property type="match status" value="4"/>
</dbReference>
<evidence type="ECO:0000313" key="15">
    <source>
        <dbReference type="EMBL" id="KAJ8032971.1"/>
    </source>
</evidence>
<keyword evidence="3" id="KW-0716">Sensory transduction</keyword>
<feature type="domain" description="Ion transport" evidence="14">
    <location>
        <begin position="794"/>
        <end position="1004"/>
    </location>
</feature>
<feature type="repeat" description="ANK" evidence="12">
    <location>
        <begin position="122"/>
        <end position="154"/>
    </location>
</feature>